<keyword evidence="14" id="KW-1185">Reference proteome</keyword>
<dbReference type="InterPro" id="IPR003482">
    <property type="entry name" value="Whib"/>
</dbReference>
<feature type="binding site" evidence="11">
    <location>
        <position position="40"/>
    </location>
    <ligand>
        <name>[4Fe-4S] cluster</name>
        <dbReference type="ChEBI" id="CHEBI:49883"/>
    </ligand>
</feature>
<feature type="domain" description="4Fe-4S Wbl-type" evidence="12">
    <location>
        <begin position="11"/>
        <end position="73"/>
    </location>
</feature>
<evidence type="ECO:0000259" key="12">
    <source>
        <dbReference type="PROSITE" id="PS51674"/>
    </source>
</evidence>
<dbReference type="Pfam" id="PF02467">
    <property type="entry name" value="Whib"/>
    <property type="match status" value="1"/>
</dbReference>
<dbReference type="HAMAP" id="MF_01479">
    <property type="entry name" value="WhiB"/>
    <property type="match status" value="1"/>
</dbReference>
<keyword evidence="4 11" id="KW-0479">Metal-binding</keyword>
<name>A0ABN3V0H4_9PSEU</name>
<evidence type="ECO:0000256" key="4">
    <source>
        <dbReference type="ARBA" id="ARBA00022723"/>
    </source>
</evidence>
<keyword evidence="10 11" id="KW-0804">Transcription</keyword>
<comment type="PTM">
    <text evidence="11">The Fe-S cluster can be nitrosylated by nitric oxide (NO).</text>
</comment>
<evidence type="ECO:0000256" key="10">
    <source>
        <dbReference type="ARBA" id="ARBA00023163"/>
    </source>
</evidence>
<keyword evidence="5 11" id="KW-0408">Iron</keyword>
<comment type="subcellular location">
    <subcellularLocation>
        <location evidence="1 11">Cytoplasm</location>
    </subcellularLocation>
</comment>
<dbReference type="InterPro" id="IPR034768">
    <property type="entry name" value="4FE4S_WBL"/>
</dbReference>
<keyword evidence="9 11" id="KW-1015">Disulfide bond</keyword>
<keyword evidence="3 11" id="KW-0004">4Fe-4S</keyword>
<dbReference type="Proteomes" id="UP001500979">
    <property type="component" value="Unassembled WGS sequence"/>
</dbReference>
<evidence type="ECO:0000256" key="7">
    <source>
        <dbReference type="ARBA" id="ARBA00023015"/>
    </source>
</evidence>
<evidence type="ECO:0000256" key="8">
    <source>
        <dbReference type="ARBA" id="ARBA00023125"/>
    </source>
</evidence>
<protein>
    <recommendedName>
        <fullName evidence="11">Transcriptional regulator WhiB</fullName>
    </recommendedName>
</protein>
<sequence>MLTQDWRADAACQDMDPELFAPASYEGPGAVQAEAAKAVCAGCPVVDECLQGAIAQEDDTTVRGGMTPEERRALRRSQSIPRLTLAVA</sequence>
<evidence type="ECO:0000313" key="14">
    <source>
        <dbReference type="Proteomes" id="UP001500979"/>
    </source>
</evidence>
<organism evidence="13 14">
    <name type="scientific">Saccharopolyspora taberi</name>
    <dbReference type="NCBI Taxonomy" id="60895"/>
    <lineage>
        <taxon>Bacteria</taxon>
        <taxon>Bacillati</taxon>
        <taxon>Actinomycetota</taxon>
        <taxon>Actinomycetes</taxon>
        <taxon>Pseudonocardiales</taxon>
        <taxon>Pseudonocardiaceae</taxon>
        <taxon>Saccharopolyspora</taxon>
    </lineage>
</organism>
<dbReference type="PANTHER" id="PTHR38839">
    <property type="entry name" value="TRANSCRIPTIONAL REGULATOR WHID-RELATED"/>
    <property type="match status" value="1"/>
</dbReference>
<evidence type="ECO:0000256" key="2">
    <source>
        <dbReference type="ARBA" id="ARBA00006597"/>
    </source>
</evidence>
<evidence type="ECO:0000256" key="3">
    <source>
        <dbReference type="ARBA" id="ARBA00022485"/>
    </source>
</evidence>
<keyword evidence="11" id="KW-0963">Cytoplasm</keyword>
<evidence type="ECO:0000256" key="5">
    <source>
        <dbReference type="ARBA" id="ARBA00023004"/>
    </source>
</evidence>
<evidence type="ECO:0000256" key="1">
    <source>
        <dbReference type="ARBA" id="ARBA00004496"/>
    </source>
</evidence>
<evidence type="ECO:0000256" key="9">
    <source>
        <dbReference type="ARBA" id="ARBA00023157"/>
    </source>
</evidence>
<keyword evidence="8 11" id="KW-0238">DNA-binding</keyword>
<comment type="similarity">
    <text evidence="2 11">Belongs to the WhiB family.</text>
</comment>
<proteinExistence type="inferred from homology"/>
<comment type="caution">
    <text evidence="13">The sequence shown here is derived from an EMBL/GenBank/DDBJ whole genome shotgun (WGS) entry which is preliminary data.</text>
</comment>
<keyword evidence="7 11" id="KW-0805">Transcription regulation</keyword>
<evidence type="ECO:0000256" key="11">
    <source>
        <dbReference type="HAMAP-Rule" id="MF_01479"/>
    </source>
</evidence>
<gene>
    <name evidence="11" type="primary">whiB</name>
    <name evidence="13" type="ORF">GCM10010470_01960</name>
</gene>
<comment type="PTM">
    <text evidence="11">Upon Fe-S cluster removal intramolecular disulfide bonds are formed.</text>
</comment>
<comment type="function">
    <text evidence="11">Acts as a transcriptional regulator. Probably redox-responsive. The apo- but not holo-form probably binds DNA.</text>
</comment>
<dbReference type="EMBL" id="BAAAUX010000001">
    <property type="protein sequence ID" value="GAA2773802.1"/>
    <property type="molecule type" value="Genomic_DNA"/>
</dbReference>
<dbReference type="RefSeq" id="WP_344677378.1">
    <property type="nucleotide sequence ID" value="NZ_BAAAUX010000001.1"/>
</dbReference>
<evidence type="ECO:0000313" key="13">
    <source>
        <dbReference type="EMBL" id="GAA2773802.1"/>
    </source>
</evidence>
<accession>A0ABN3V0H4</accession>
<reference evidence="13 14" key="1">
    <citation type="journal article" date="2019" name="Int. J. Syst. Evol. Microbiol.">
        <title>The Global Catalogue of Microorganisms (GCM) 10K type strain sequencing project: providing services to taxonomists for standard genome sequencing and annotation.</title>
        <authorList>
            <consortium name="The Broad Institute Genomics Platform"/>
            <consortium name="The Broad Institute Genome Sequencing Center for Infectious Disease"/>
            <person name="Wu L."/>
            <person name="Ma J."/>
        </authorList>
    </citation>
    <scope>NUCLEOTIDE SEQUENCE [LARGE SCALE GENOMIC DNA]</scope>
    <source>
        <strain evidence="13 14">JCM 9383</strain>
    </source>
</reference>
<comment type="cofactor">
    <cofactor evidence="11">
        <name>[4Fe-4S] cluster</name>
        <dbReference type="ChEBI" id="CHEBI:49883"/>
    </cofactor>
    <text evidence="11">Binds 1 [4Fe-4S] cluster per subunit. Following nitrosylation of the [4Fe-4S] cluster binds 1 [4Fe-8(NO)] cluster per subunit.</text>
</comment>
<evidence type="ECO:0000256" key="6">
    <source>
        <dbReference type="ARBA" id="ARBA00023014"/>
    </source>
</evidence>
<feature type="binding site" evidence="11">
    <location>
        <position position="12"/>
    </location>
    <ligand>
        <name>[4Fe-4S] cluster</name>
        <dbReference type="ChEBI" id="CHEBI:49883"/>
    </ligand>
</feature>
<dbReference type="PROSITE" id="PS51674">
    <property type="entry name" value="4FE4S_WBL"/>
    <property type="match status" value="1"/>
</dbReference>
<keyword evidence="6 11" id="KW-0411">Iron-sulfur</keyword>
<feature type="binding site" evidence="11">
    <location>
        <position position="49"/>
    </location>
    <ligand>
        <name>[4Fe-4S] cluster</name>
        <dbReference type="ChEBI" id="CHEBI:49883"/>
    </ligand>
</feature>
<feature type="binding site" evidence="11">
    <location>
        <position position="43"/>
    </location>
    <ligand>
        <name>[4Fe-4S] cluster</name>
        <dbReference type="ChEBI" id="CHEBI:49883"/>
    </ligand>
</feature>